<dbReference type="InterPro" id="IPR013057">
    <property type="entry name" value="AA_transpt_TM"/>
</dbReference>
<evidence type="ECO:0000259" key="9">
    <source>
        <dbReference type="Pfam" id="PF13456"/>
    </source>
</evidence>
<evidence type="ECO:0000259" key="8">
    <source>
        <dbReference type="Pfam" id="PF01490"/>
    </source>
</evidence>
<accession>A0AAV1C1C6</accession>
<evidence type="ECO:0000256" key="6">
    <source>
        <dbReference type="ARBA" id="ARBA00023136"/>
    </source>
</evidence>
<dbReference type="InterPro" id="IPR002156">
    <property type="entry name" value="RNaseH_domain"/>
</dbReference>
<dbReference type="Pfam" id="PF01490">
    <property type="entry name" value="Aa_trans"/>
    <property type="match status" value="1"/>
</dbReference>
<evidence type="ECO:0000256" key="5">
    <source>
        <dbReference type="ARBA" id="ARBA00022989"/>
    </source>
</evidence>
<dbReference type="InterPro" id="IPR044730">
    <property type="entry name" value="RNase_H-like_dom_plant"/>
</dbReference>
<evidence type="ECO:0000256" key="7">
    <source>
        <dbReference type="SAM" id="Phobius"/>
    </source>
</evidence>
<organism evidence="11 12">
    <name type="scientific">Oldenlandia corymbosa var. corymbosa</name>
    <dbReference type="NCBI Taxonomy" id="529605"/>
    <lineage>
        <taxon>Eukaryota</taxon>
        <taxon>Viridiplantae</taxon>
        <taxon>Streptophyta</taxon>
        <taxon>Embryophyta</taxon>
        <taxon>Tracheophyta</taxon>
        <taxon>Spermatophyta</taxon>
        <taxon>Magnoliopsida</taxon>
        <taxon>eudicotyledons</taxon>
        <taxon>Gunneridae</taxon>
        <taxon>Pentapetalae</taxon>
        <taxon>asterids</taxon>
        <taxon>lamiids</taxon>
        <taxon>Gentianales</taxon>
        <taxon>Rubiaceae</taxon>
        <taxon>Rubioideae</taxon>
        <taxon>Spermacoceae</taxon>
        <taxon>Hedyotis-Oldenlandia complex</taxon>
        <taxon>Oldenlandia</taxon>
    </lineage>
</organism>
<feature type="transmembrane region" description="Helical" evidence="7">
    <location>
        <begin position="715"/>
        <end position="736"/>
    </location>
</feature>
<keyword evidence="12" id="KW-1185">Reference proteome</keyword>
<evidence type="ECO:0000313" key="11">
    <source>
        <dbReference type="EMBL" id="CAI9088868.1"/>
    </source>
</evidence>
<evidence type="ECO:0000256" key="3">
    <source>
        <dbReference type="ARBA" id="ARBA00022692"/>
    </source>
</evidence>
<evidence type="ECO:0000256" key="2">
    <source>
        <dbReference type="ARBA" id="ARBA00022448"/>
    </source>
</evidence>
<feature type="transmembrane region" description="Helical" evidence="7">
    <location>
        <begin position="957"/>
        <end position="976"/>
    </location>
</feature>
<keyword evidence="2" id="KW-0813">Transport</keyword>
<dbReference type="Gene3D" id="3.60.10.10">
    <property type="entry name" value="Endonuclease/exonuclease/phosphatase"/>
    <property type="match status" value="1"/>
</dbReference>
<dbReference type="Gene3D" id="3.30.420.10">
    <property type="entry name" value="Ribonuclease H-like superfamily/Ribonuclease H"/>
    <property type="match status" value="1"/>
</dbReference>
<comment type="subcellular location">
    <subcellularLocation>
        <location evidence="1">Membrane</location>
    </subcellularLocation>
</comment>
<keyword evidence="6 7" id="KW-0472">Membrane</keyword>
<feature type="transmembrane region" description="Helical" evidence="7">
    <location>
        <begin position="868"/>
        <end position="894"/>
    </location>
</feature>
<dbReference type="Proteomes" id="UP001161247">
    <property type="component" value="Chromosome 1"/>
</dbReference>
<protein>
    <submittedName>
        <fullName evidence="11">OLC1v1023316C1</fullName>
    </submittedName>
</protein>
<dbReference type="InterPro" id="IPR036397">
    <property type="entry name" value="RNaseH_sf"/>
</dbReference>
<dbReference type="CDD" id="cd06222">
    <property type="entry name" value="RNase_H_like"/>
    <property type="match status" value="1"/>
</dbReference>
<feature type="transmembrane region" description="Helical" evidence="7">
    <location>
        <begin position="1117"/>
        <end position="1138"/>
    </location>
</feature>
<dbReference type="SUPFAM" id="SSF53098">
    <property type="entry name" value="Ribonuclease H-like"/>
    <property type="match status" value="1"/>
</dbReference>
<dbReference type="InterPro" id="IPR026960">
    <property type="entry name" value="RVT-Znf"/>
</dbReference>
<feature type="transmembrane region" description="Helical" evidence="7">
    <location>
        <begin position="1085"/>
        <end position="1105"/>
    </location>
</feature>
<proteinExistence type="predicted"/>
<dbReference type="Pfam" id="PF13966">
    <property type="entry name" value="zf-RVT"/>
    <property type="match status" value="1"/>
</dbReference>
<reference evidence="11" key="1">
    <citation type="submission" date="2023-03" db="EMBL/GenBank/DDBJ databases">
        <authorList>
            <person name="Julca I."/>
        </authorList>
    </citation>
    <scope>NUCLEOTIDE SEQUENCE</scope>
</reference>
<dbReference type="AlphaFoldDB" id="A0AAV1C1C6"/>
<dbReference type="InterPro" id="IPR012337">
    <property type="entry name" value="RNaseH-like_sf"/>
</dbReference>
<feature type="transmembrane region" description="Helical" evidence="7">
    <location>
        <begin position="914"/>
        <end position="936"/>
    </location>
</feature>
<dbReference type="SUPFAM" id="SSF56219">
    <property type="entry name" value="DNase I-like"/>
    <property type="match status" value="1"/>
</dbReference>
<feature type="transmembrane region" description="Helical" evidence="7">
    <location>
        <begin position="748"/>
        <end position="769"/>
    </location>
</feature>
<dbReference type="GO" id="GO:0016020">
    <property type="term" value="C:membrane"/>
    <property type="evidence" value="ECO:0007669"/>
    <property type="project" value="UniProtKB-SubCell"/>
</dbReference>
<evidence type="ECO:0000256" key="1">
    <source>
        <dbReference type="ARBA" id="ARBA00004370"/>
    </source>
</evidence>
<feature type="transmembrane region" description="Helical" evidence="7">
    <location>
        <begin position="996"/>
        <end position="1017"/>
    </location>
</feature>
<dbReference type="Pfam" id="PF13456">
    <property type="entry name" value="RVT_3"/>
    <property type="match status" value="1"/>
</dbReference>
<gene>
    <name evidence="11" type="ORF">OLC1_LOCUS1337</name>
</gene>
<keyword evidence="5 7" id="KW-1133">Transmembrane helix</keyword>
<dbReference type="PANTHER" id="PTHR48017">
    <property type="entry name" value="OS05G0424000 PROTEIN-RELATED"/>
    <property type="match status" value="1"/>
</dbReference>
<evidence type="ECO:0000259" key="10">
    <source>
        <dbReference type="Pfam" id="PF13966"/>
    </source>
</evidence>
<sequence length="1147" mass="126860">MKPRSKSPKWVWRKIDKQPEEARRLTPFSSDSGVEEVFNVSTVALADATVSSKLVDGNSAKAATIPPHDVSNDHILSNLRKTSPVVGSIPNLPTQQLGLITKSPLQEQLGPRKHNIKSYPRHYSVVRKGTKIQTLSTKRRLSVFTVHRWKGFRSMNGDRLFRRISFLRSTLDIHYLPGKRYLPRTMALMPIHKRARASPLIWRKPGIALPSPGSCLQKWLESSEFSSMEVIPPRLTAGGLAIAWSSTVQLEVVVTSQSFVCCKIVECNGLVWLLVCMYGPPNAVNRSSVWQQLNDTISALDYLILFAGDFNQILSPNDKCEGRPFQSPQASSLRKIAGFRTDSLSVIGRVVLARHVLSSLPQYAMGIFNLPVAVTKSIDKLLAHLFGTGTKTVTKYTGEPGQLSANPVFMEHDQGGVNMVKSAYHQACALKDAAMNTLSTSNGPVIVPTAVWKKLWTSALPDHIKFFIWHGLSDTCPMMQALAHRGLTVAPLCLRCDHNWEILDDAEELSLPQIVQQAVRKSQLYRPIKSLPPPILDECEEIPCCLETIPTLRFDGAFNPQSHSASAGWTFSPSNGHVLVRGGTTFFAFSALQAEALACLHALEVVDSSAFQDIFLCTDCLTLAQLLQRQTSAPRELQQLEEMIGGPLLSGSKETEQTDLELTAEEETVEEMGERKNRGAMVTVYPKAAAEEEDNQLSEFLIPTHNQPSKRTGTIWTATAHIITGVVGAGVLSLAWSTAQLGWVAGPLAILVLAGISLFSTFLLCDCYMSPHPEFGPFRLTSFTGAVNFYLGERMGRICKMVMLETLYGTGVAYTITATKSVRAIQKSNCYHREGHSANCGHDDSKFMLIFGAVQILMSQIPDFHNMAWLSIIAAAMSFSYSFIGLGLGLAKIIENGKILGSITGIPSTSTANKLWLVFQALGDIAFAYPYSIILLEIQDTLKSPPSENKTMKKSSTASIIITTFFYMCCGCFGYAAFGDQTPGNLLNGFGFYEPYWLVDFANACIILHLVGGYQVYSQPMFALVEKWFNSKYPNSSYARNLVLKLPMLAGFELNILRLWFRSAYVLSITGISMLFPYFNQVLGLLGALNFWCLAVYFPLQMFIVQRKIDSWTRKWILLKIFSFVLLAISVMSLIGSVKGLINAKFG</sequence>
<dbReference type="GO" id="GO:0003676">
    <property type="term" value="F:nucleic acid binding"/>
    <property type="evidence" value="ECO:0007669"/>
    <property type="project" value="InterPro"/>
</dbReference>
<dbReference type="GO" id="GO:0004523">
    <property type="term" value="F:RNA-DNA hybrid ribonuclease activity"/>
    <property type="evidence" value="ECO:0007669"/>
    <property type="project" value="InterPro"/>
</dbReference>
<keyword evidence="4" id="KW-0029">Amino-acid transport</keyword>
<feature type="domain" description="Amino acid transporter transmembrane" evidence="8">
    <location>
        <begin position="711"/>
        <end position="1142"/>
    </location>
</feature>
<evidence type="ECO:0000256" key="4">
    <source>
        <dbReference type="ARBA" id="ARBA00022970"/>
    </source>
</evidence>
<dbReference type="InterPro" id="IPR036691">
    <property type="entry name" value="Endo/exonu/phosph_ase_sf"/>
</dbReference>
<evidence type="ECO:0000313" key="12">
    <source>
        <dbReference type="Proteomes" id="UP001161247"/>
    </source>
</evidence>
<feature type="transmembrane region" description="Helical" evidence="7">
    <location>
        <begin position="1059"/>
        <end position="1079"/>
    </location>
</feature>
<feature type="domain" description="RNase H type-1" evidence="9">
    <location>
        <begin position="554"/>
        <end position="640"/>
    </location>
</feature>
<name>A0AAV1C1C6_OLDCO</name>
<feature type="domain" description="Reverse transcriptase zinc-binding" evidence="10">
    <location>
        <begin position="450"/>
        <end position="502"/>
    </location>
</feature>
<dbReference type="GO" id="GO:0006865">
    <property type="term" value="P:amino acid transport"/>
    <property type="evidence" value="ECO:0007669"/>
    <property type="project" value="UniProtKB-KW"/>
</dbReference>
<dbReference type="EMBL" id="OX459118">
    <property type="protein sequence ID" value="CAI9088868.1"/>
    <property type="molecule type" value="Genomic_DNA"/>
</dbReference>
<keyword evidence="3 7" id="KW-0812">Transmembrane</keyword>